<proteinExistence type="predicted"/>
<protein>
    <submittedName>
        <fullName evidence="1">Uncharacterized protein</fullName>
    </submittedName>
</protein>
<evidence type="ECO:0000313" key="2">
    <source>
        <dbReference type="Proteomes" id="UP001151760"/>
    </source>
</evidence>
<sequence>MIVLSARWAYVALISIQRVAWQSAQNRTGIGFGVGGGGRVWRGKWGPLVGGIVKKVVVRRRRYGGVMVEEDVEFVN</sequence>
<organism evidence="1 2">
    <name type="scientific">Tanacetum coccineum</name>
    <dbReference type="NCBI Taxonomy" id="301880"/>
    <lineage>
        <taxon>Eukaryota</taxon>
        <taxon>Viridiplantae</taxon>
        <taxon>Streptophyta</taxon>
        <taxon>Embryophyta</taxon>
        <taxon>Tracheophyta</taxon>
        <taxon>Spermatophyta</taxon>
        <taxon>Magnoliopsida</taxon>
        <taxon>eudicotyledons</taxon>
        <taxon>Gunneridae</taxon>
        <taxon>Pentapetalae</taxon>
        <taxon>asterids</taxon>
        <taxon>campanulids</taxon>
        <taxon>Asterales</taxon>
        <taxon>Asteraceae</taxon>
        <taxon>Asteroideae</taxon>
        <taxon>Anthemideae</taxon>
        <taxon>Anthemidinae</taxon>
        <taxon>Tanacetum</taxon>
    </lineage>
</organism>
<reference evidence="1" key="1">
    <citation type="journal article" date="2022" name="Int. J. Mol. Sci.">
        <title>Draft Genome of Tanacetum Coccineum: Genomic Comparison of Closely Related Tanacetum-Family Plants.</title>
        <authorList>
            <person name="Yamashiro T."/>
            <person name="Shiraishi A."/>
            <person name="Nakayama K."/>
            <person name="Satake H."/>
        </authorList>
    </citation>
    <scope>NUCLEOTIDE SEQUENCE</scope>
</reference>
<keyword evidence="2" id="KW-1185">Reference proteome</keyword>
<name>A0ABQ5FNA1_9ASTR</name>
<evidence type="ECO:0000313" key="1">
    <source>
        <dbReference type="EMBL" id="GJT64368.1"/>
    </source>
</evidence>
<accession>A0ABQ5FNA1</accession>
<reference evidence="1" key="2">
    <citation type="submission" date="2022-01" db="EMBL/GenBank/DDBJ databases">
        <authorList>
            <person name="Yamashiro T."/>
            <person name="Shiraishi A."/>
            <person name="Satake H."/>
            <person name="Nakayama K."/>
        </authorList>
    </citation>
    <scope>NUCLEOTIDE SEQUENCE</scope>
</reference>
<dbReference type="EMBL" id="BQNB010017538">
    <property type="protein sequence ID" value="GJT64368.1"/>
    <property type="molecule type" value="Genomic_DNA"/>
</dbReference>
<comment type="caution">
    <text evidence="1">The sequence shown here is derived from an EMBL/GenBank/DDBJ whole genome shotgun (WGS) entry which is preliminary data.</text>
</comment>
<gene>
    <name evidence="1" type="ORF">Tco_1015848</name>
</gene>
<dbReference type="Proteomes" id="UP001151760">
    <property type="component" value="Unassembled WGS sequence"/>
</dbReference>